<reference evidence="1 2" key="1">
    <citation type="journal article" date="2012" name="J. Bacteriol.">
        <title>Draft Genome Sequence Determination for Cystic Fibrosis and Chronic Granulomatous Disease Burkholderia multivorans Isolates.</title>
        <authorList>
            <person name="Varga J.J."/>
            <person name="Losada L."/>
            <person name="Zelazny A.M."/>
            <person name="Brinkac L."/>
            <person name="Harkins D."/>
            <person name="Radune D."/>
            <person name="Hostetler J."/>
            <person name="Sampaio E.P."/>
            <person name="Ronning C.M."/>
            <person name="Nierman W.C."/>
            <person name="Greenberg D.E."/>
            <person name="Holland S.M."/>
            <person name="Goldberg J.B."/>
        </authorList>
    </citation>
    <scope>NUCLEOTIDE SEQUENCE [LARGE SCALE GENOMIC DNA]</scope>
    <source>
        <strain evidence="1 2">CGD2</strain>
    </source>
</reference>
<comment type="caution">
    <text evidence="1">The sequence shown here is derived from an EMBL/GenBank/DDBJ whole genome shotgun (WGS) entry which is preliminary data.</text>
</comment>
<name>B9BPR4_9BURK</name>
<dbReference type="EMBL" id="ACFC01000004">
    <property type="protein sequence ID" value="EEE07582.1"/>
    <property type="molecule type" value="Genomic_DNA"/>
</dbReference>
<organism evidence="1 2">
    <name type="scientific">Burkholderia multivorans CGD2</name>
    <dbReference type="NCBI Taxonomy" id="513052"/>
    <lineage>
        <taxon>Bacteria</taxon>
        <taxon>Pseudomonadati</taxon>
        <taxon>Pseudomonadota</taxon>
        <taxon>Betaproteobacteria</taxon>
        <taxon>Burkholderiales</taxon>
        <taxon>Burkholderiaceae</taxon>
        <taxon>Burkholderia</taxon>
        <taxon>Burkholderia cepacia complex</taxon>
    </lineage>
</organism>
<evidence type="ECO:0000313" key="1">
    <source>
        <dbReference type="EMBL" id="EEE07582.1"/>
    </source>
</evidence>
<dbReference type="AlphaFoldDB" id="B9BPR4"/>
<accession>B9BPR4</accession>
<protein>
    <submittedName>
        <fullName evidence="1">Uncharacterized protein</fullName>
    </submittedName>
</protein>
<proteinExistence type="predicted"/>
<gene>
    <name evidence="1" type="ORF">BURMUCGD2_6685</name>
</gene>
<dbReference type="Proteomes" id="UP000004535">
    <property type="component" value="Unassembled WGS sequence"/>
</dbReference>
<sequence length="38" mass="4145">MFAFSLRQRITGAVVRKYGGVFFASLETLPAGEAPRIS</sequence>
<evidence type="ECO:0000313" key="2">
    <source>
        <dbReference type="Proteomes" id="UP000004535"/>
    </source>
</evidence>